<evidence type="ECO:0000313" key="2">
    <source>
        <dbReference type="Proteomes" id="UP000502894"/>
    </source>
</evidence>
<evidence type="ECO:0000313" key="1">
    <source>
        <dbReference type="EMBL" id="BCA96026.1"/>
    </source>
</evidence>
<dbReference type="AlphaFoldDB" id="A0A6F8T7T5"/>
<sequence>MHNNASELGTRFQARIRDINLQTVSQNGTKSKDTFATIVQTARKLKVNVYQYIYDRVTKKFEMPSLAELILLKVRQVPCTT</sequence>
<dbReference type="KEGG" id="lant:TUM19329_23870"/>
<dbReference type="EMBL" id="AP022839">
    <property type="protein sequence ID" value="BCA96026.1"/>
    <property type="molecule type" value="Genomic_DNA"/>
</dbReference>
<organism evidence="1 2">
    <name type="scientific">Legionella antarctica</name>
    <dbReference type="NCBI Taxonomy" id="2708020"/>
    <lineage>
        <taxon>Bacteria</taxon>
        <taxon>Pseudomonadati</taxon>
        <taxon>Pseudomonadota</taxon>
        <taxon>Gammaproteobacteria</taxon>
        <taxon>Legionellales</taxon>
        <taxon>Legionellaceae</taxon>
        <taxon>Legionella</taxon>
    </lineage>
</organism>
<protein>
    <recommendedName>
        <fullName evidence="3">Transposase IS66 family protein</fullName>
    </recommendedName>
</protein>
<dbReference type="Proteomes" id="UP000502894">
    <property type="component" value="Chromosome"/>
</dbReference>
<reference evidence="1" key="1">
    <citation type="journal article" date="2020" name="Microbiol. Resour. Announc.">
        <title>Complete Genome Sequence of Novel Psychrotolerant Legionella Strain TUM19329, Isolated from Antarctic Lake Sediment.</title>
        <authorList>
            <person name="Shimada S."/>
            <person name="Nakai R."/>
            <person name="Aoki K."/>
            <person name="Shimoeda N."/>
            <person name="Ohno G."/>
            <person name="Miyazaki Y."/>
            <person name="Kudoh S."/>
            <person name="Imura S."/>
            <person name="Watanabe K."/>
            <person name="Ishii Y."/>
            <person name="Tateda K."/>
        </authorList>
    </citation>
    <scope>NUCLEOTIDE SEQUENCE [LARGE SCALE GENOMIC DNA]</scope>
    <source>
        <strain evidence="1">TUM19329</strain>
    </source>
</reference>
<evidence type="ECO:0008006" key="3">
    <source>
        <dbReference type="Google" id="ProtNLM"/>
    </source>
</evidence>
<keyword evidence="2" id="KW-1185">Reference proteome</keyword>
<name>A0A6F8T7T5_9GAMM</name>
<gene>
    <name evidence="1" type="ORF">TUM19329_23870</name>
</gene>
<proteinExistence type="predicted"/>
<accession>A0A6F8T7T5</accession>
<dbReference type="RefSeq" id="WP_173237465.1">
    <property type="nucleotide sequence ID" value="NZ_AP022839.1"/>
</dbReference>